<dbReference type="PANTHER" id="PTHR23282:SF142">
    <property type="entry name" value="MAM DOMAIN-CONTAINING PROTEIN"/>
    <property type="match status" value="1"/>
</dbReference>
<keyword evidence="3" id="KW-1185">Reference proteome</keyword>
<dbReference type="Proteomes" id="UP000261420">
    <property type="component" value="Unplaced"/>
</dbReference>
<name>A0A3B4UGA7_SERDU</name>
<feature type="domain" description="MAM" evidence="1">
    <location>
        <begin position="312"/>
        <end position="367"/>
    </location>
</feature>
<dbReference type="GO" id="GO:0016020">
    <property type="term" value="C:membrane"/>
    <property type="evidence" value="ECO:0007669"/>
    <property type="project" value="InterPro"/>
</dbReference>
<evidence type="ECO:0000259" key="1">
    <source>
        <dbReference type="PROSITE" id="PS50060"/>
    </source>
</evidence>
<dbReference type="SMART" id="SM00137">
    <property type="entry name" value="MAM"/>
    <property type="match status" value="2"/>
</dbReference>
<dbReference type="PROSITE" id="PS50060">
    <property type="entry name" value="MAM_2"/>
    <property type="match status" value="5"/>
</dbReference>
<dbReference type="PANTHER" id="PTHR23282">
    <property type="entry name" value="APICAL ENDOSOMAL GLYCOPROTEIN PRECURSOR"/>
    <property type="match status" value="1"/>
</dbReference>
<sequence length="492" mass="54420">MLDDISFDNCGEGDVPAGSDQLSCDFENDTCSWYHDYTASLLWERTSGKYNGSPAGKGNSIYVLLLPGSLKFIAKHPGEAETVVWMRSGTQGNKWRFADLTFTSDKPIQVFLLVFSVSVVGGIQGSIAIDDIVVSTTASGSCPPERECTFQGSLCGLQPQPSANFGWSRITGTSQPANSSGPIADHTLGTEQGYYLSAQLWSHPVGSRGAMMTAMMEPTPPDGECLMFWYYMEGSGVGELTIYLQTPGSHRNPQKLWDRSGDQGKHWRHGRVTLLSPDIPYQVGMYLRLAGTNSTVKLDDISMRDGTCSPPGSCDFESGQCSWVNIPKGDEHDWPCCPAESHHDTGQRHLHTTLLLQHEWRGYVLHMHMYVCKLNVLLKEGPRSTTVWWQSGSHGDLWQHGEVTVGGIPQDFTILFEASRTFNMPGHIAIDDIDFTNCTLPGRLPALTGHFTLLTTLYSKLIYIHEIFVGFLLRAPALVSREYVHVQQQCVC</sequence>
<evidence type="ECO:0000313" key="2">
    <source>
        <dbReference type="Ensembl" id="ENSSDUP00000017412.1"/>
    </source>
</evidence>
<feature type="domain" description="MAM" evidence="1">
    <location>
        <begin position="385"/>
        <end position="440"/>
    </location>
</feature>
<dbReference type="OMA" id="CAPEREC"/>
<proteinExistence type="predicted"/>
<feature type="domain" description="MAM" evidence="1">
    <location>
        <begin position="22"/>
        <end position="48"/>
    </location>
</feature>
<dbReference type="Gene3D" id="2.60.120.200">
    <property type="match status" value="3"/>
</dbReference>
<dbReference type="AlphaFoldDB" id="A0A3B4UGA7"/>
<organism evidence="2 3">
    <name type="scientific">Seriola dumerili</name>
    <name type="common">Greater amberjack</name>
    <name type="synonym">Caranx dumerili</name>
    <dbReference type="NCBI Taxonomy" id="41447"/>
    <lineage>
        <taxon>Eukaryota</taxon>
        <taxon>Metazoa</taxon>
        <taxon>Chordata</taxon>
        <taxon>Craniata</taxon>
        <taxon>Vertebrata</taxon>
        <taxon>Euteleostomi</taxon>
        <taxon>Actinopterygii</taxon>
        <taxon>Neopterygii</taxon>
        <taxon>Teleostei</taxon>
        <taxon>Neoteleostei</taxon>
        <taxon>Acanthomorphata</taxon>
        <taxon>Carangaria</taxon>
        <taxon>Carangiformes</taxon>
        <taxon>Carangidae</taxon>
        <taxon>Seriola</taxon>
    </lineage>
</organism>
<dbReference type="GeneTree" id="ENSGT00940000163883"/>
<dbReference type="InterPro" id="IPR051560">
    <property type="entry name" value="MAM_domain-containing"/>
</dbReference>
<accession>A0A3B4UGA7</accession>
<reference evidence="2" key="1">
    <citation type="submission" date="2025-08" db="UniProtKB">
        <authorList>
            <consortium name="Ensembl"/>
        </authorList>
    </citation>
    <scope>IDENTIFICATION</scope>
</reference>
<dbReference type="InterPro" id="IPR000998">
    <property type="entry name" value="MAM_dom"/>
</dbReference>
<reference evidence="2" key="2">
    <citation type="submission" date="2025-09" db="UniProtKB">
        <authorList>
            <consortium name="Ensembl"/>
        </authorList>
    </citation>
    <scope>IDENTIFICATION</scope>
</reference>
<evidence type="ECO:0000313" key="3">
    <source>
        <dbReference type="Proteomes" id="UP000261420"/>
    </source>
</evidence>
<protein>
    <recommendedName>
        <fullName evidence="1">MAM domain-containing protein</fullName>
    </recommendedName>
</protein>
<dbReference type="SUPFAM" id="SSF49899">
    <property type="entry name" value="Concanavalin A-like lectins/glucanases"/>
    <property type="match status" value="3"/>
</dbReference>
<feature type="domain" description="MAM" evidence="1">
    <location>
        <begin position="146"/>
        <end position="310"/>
    </location>
</feature>
<dbReference type="Ensembl" id="ENSSDUT00000017732.1">
    <property type="protein sequence ID" value="ENSSDUP00000017412.1"/>
    <property type="gene ID" value="ENSSDUG00000012717.1"/>
</dbReference>
<dbReference type="Pfam" id="PF00629">
    <property type="entry name" value="MAM"/>
    <property type="match status" value="3"/>
</dbReference>
<dbReference type="InterPro" id="IPR013320">
    <property type="entry name" value="ConA-like_dom_sf"/>
</dbReference>
<feature type="domain" description="MAM" evidence="1">
    <location>
        <begin position="78"/>
        <end position="144"/>
    </location>
</feature>
<dbReference type="CDD" id="cd06263">
    <property type="entry name" value="MAM"/>
    <property type="match status" value="1"/>
</dbReference>